<keyword evidence="4" id="KW-1185">Reference proteome</keyword>
<dbReference type="Proteomes" id="UP001595947">
    <property type="component" value="Unassembled WGS sequence"/>
</dbReference>
<feature type="region of interest" description="Disordered" evidence="1">
    <location>
        <begin position="1"/>
        <end position="21"/>
    </location>
</feature>
<dbReference type="EMBL" id="JBHSIV010000011">
    <property type="protein sequence ID" value="MFC5063097.1"/>
    <property type="molecule type" value="Genomic_DNA"/>
</dbReference>
<feature type="transmembrane region" description="Helical" evidence="2">
    <location>
        <begin position="195"/>
        <end position="213"/>
    </location>
</feature>
<evidence type="ECO:0000313" key="4">
    <source>
        <dbReference type="Proteomes" id="UP001595947"/>
    </source>
</evidence>
<accession>A0ABV9YN54</accession>
<keyword evidence="2" id="KW-0472">Membrane</keyword>
<evidence type="ECO:0000256" key="1">
    <source>
        <dbReference type="SAM" id="MobiDB-lite"/>
    </source>
</evidence>
<protein>
    <submittedName>
        <fullName evidence="3">Uncharacterized protein</fullName>
    </submittedName>
</protein>
<feature type="transmembrane region" description="Helical" evidence="2">
    <location>
        <begin position="31"/>
        <end position="53"/>
    </location>
</feature>
<keyword evidence="2" id="KW-1133">Transmembrane helix</keyword>
<keyword evidence="2" id="KW-0812">Transmembrane</keyword>
<feature type="transmembrane region" description="Helical" evidence="2">
    <location>
        <begin position="155"/>
        <end position="174"/>
    </location>
</feature>
<reference evidence="4" key="1">
    <citation type="journal article" date="2019" name="Int. J. Syst. Evol. Microbiol.">
        <title>The Global Catalogue of Microorganisms (GCM) 10K type strain sequencing project: providing services to taxonomists for standard genome sequencing and annotation.</title>
        <authorList>
            <consortium name="The Broad Institute Genomics Platform"/>
            <consortium name="The Broad Institute Genome Sequencing Center for Infectious Disease"/>
            <person name="Wu L."/>
            <person name="Ma J."/>
        </authorList>
    </citation>
    <scope>NUCLEOTIDE SEQUENCE [LARGE SCALE GENOMIC DNA]</scope>
    <source>
        <strain evidence="4">CGMCC 4.7093</strain>
    </source>
</reference>
<evidence type="ECO:0000313" key="3">
    <source>
        <dbReference type="EMBL" id="MFC5063097.1"/>
    </source>
</evidence>
<sequence length="322" mass="34461">MTKRLSGAPRPSRSVAGARRPVPANESAAPVALRLVASVIAPTTVLTALLFYYGRLHAQSLTRQLRVQFTVLDFSFQDYVVRSADGLFTPLVAVAVVGLVCLWVARSITARWTPTQRRTVLRVWAPTASVLGLALLAAAWIAGSSRDLFRDRPEFGGLCLALGVLCLSTAGSAARRGFGRPRERTGEAGPAVGAIAKWTLAFLLVSAGLFWAVNDYAARVGTARGMEVAARLPTEPDVVLYSDKNLNLQVPGARSTFCAAVPDPAGFRYRYEGLKLVLQSGGQYLLLPATWNQIDGVSLVVPRGSGMRLEFSAPGRPPLPSC</sequence>
<evidence type="ECO:0000256" key="2">
    <source>
        <dbReference type="SAM" id="Phobius"/>
    </source>
</evidence>
<feature type="transmembrane region" description="Helical" evidence="2">
    <location>
        <begin position="87"/>
        <end position="108"/>
    </location>
</feature>
<gene>
    <name evidence="3" type="ORF">ACFPBZ_12840</name>
</gene>
<organism evidence="3 4">
    <name type="scientific">Actinomycetospora atypica</name>
    <dbReference type="NCBI Taxonomy" id="1290095"/>
    <lineage>
        <taxon>Bacteria</taxon>
        <taxon>Bacillati</taxon>
        <taxon>Actinomycetota</taxon>
        <taxon>Actinomycetes</taxon>
        <taxon>Pseudonocardiales</taxon>
        <taxon>Pseudonocardiaceae</taxon>
        <taxon>Actinomycetospora</taxon>
    </lineage>
</organism>
<feature type="transmembrane region" description="Helical" evidence="2">
    <location>
        <begin position="120"/>
        <end position="143"/>
    </location>
</feature>
<dbReference type="RefSeq" id="WP_378036440.1">
    <property type="nucleotide sequence ID" value="NZ_JBHSIV010000011.1"/>
</dbReference>
<comment type="caution">
    <text evidence="3">The sequence shown here is derived from an EMBL/GenBank/DDBJ whole genome shotgun (WGS) entry which is preliminary data.</text>
</comment>
<proteinExistence type="predicted"/>
<name>A0ABV9YN54_9PSEU</name>